<dbReference type="PANTHER" id="PTHR21022">
    <property type="entry name" value="PREPHENATE DEHYDRATASE P PROTEIN"/>
    <property type="match status" value="1"/>
</dbReference>
<evidence type="ECO:0000256" key="2">
    <source>
        <dbReference type="ARBA" id="ARBA00013147"/>
    </source>
</evidence>
<dbReference type="SUPFAM" id="SSF55021">
    <property type="entry name" value="ACT-like"/>
    <property type="match status" value="1"/>
</dbReference>
<accession>A0A0U1L3M1</accession>
<evidence type="ECO:0000259" key="9">
    <source>
        <dbReference type="PROSITE" id="PS51171"/>
    </source>
</evidence>
<sequence length="278" mass="30112">MTRTVGYLGPQGTYCEEAVLHIYSKTDVCLQPFTGIDDAIRAVGSGTVDESIVPVENSLEGSVNITLDTMAHDVNLYITKEIVLPVRHNLLMKKGSEEIAVIVSHPQALAQCRKTLGKLYPKAKLKPVESTAAAARIVATCDGLCAAVGSLRAGEFNGLTVAASNIQDIASNSTRFIGLQRQPIVCEPGNCKTTLVCQINGEQPGSLYNLLGEFAQRQVNLMRIESRPARTGLGMYIFFFDIEGSIAESNIAAAISAIEKKCLWYKNLGSYPVYHVEK</sequence>
<evidence type="ECO:0000256" key="5">
    <source>
        <dbReference type="ARBA" id="ARBA00023141"/>
    </source>
</evidence>
<dbReference type="Gene3D" id="3.40.190.10">
    <property type="entry name" value="Periplasmic binding protein-like II"/>
    <property type="match status" value="2"/>
</dbReference>
<evidence type="ECO:0000256" key="8">
    <source>
        <dbReference type="ARBA" id="ARBA00047848"/>
    </source>
</evidence>
<dbReference type="GO" id="GO:0009094">
    <property type="term" value="P:L-phenylalanine biosynthetic process"/>
    <property type="evidence" value="ECO:0007669"/>
    <property type="project" value="UniProtKB-UniPathway"/>
</dbReference>
<evidence type="ECO:0000313" key="11">
    <source>
        <dbReference type="EMBL" id="CQR74291.1"/>
    </source>
</evidence>
<dbReference type="PROSITE" id="PS51171">
    <property type="entry name" value="PREPHENATE_DEHYDR_3"/>
    <property type="match status" value="1"/>
</dbReference>
<name>A0A0U1L3M1_9FIRM</name>
<dbReference type="CDD" id="cd04905">
    <property type="entry name" value="ACT_CM-PDT"/>
    <property type="match status" value="1"/>
</dbReference>
<dbReference type="Proteomes" id="UP000049855">
    <property type="component" value="Unassembled WGS sequence"/>
</dbReference>
<dbReference type="InterPro" id="IPR045865">
    <property type="entry name" value="ACT-like_dom_sf"/>
</dbReference>
<dbReference type="Pfam" id="PF01842">
    <property type="entry name" value="ACT"/>
    <property type="match status" value="1"/>
</dbReference>
<dbReference type="InterPro" id="IPR001086">
    <property type="entry name" value="Preph_deHydtase"/>
</dbReference>
<dbReference type="CDD" id="cd13633">
    <property type="entry name" value="PBP2_Sa-PDT_like"/>
    <property type="match status" value="1"/>
</dbReference>
<keyword evidence="7 11" id="KW-0456">Lyase</keyword>
<organism evidence="11 12">
    <name type="scientific">Sporomusa ovata</name>
    <dbReference type="NCBI Taxonomy" id="2378"/>
    <lineage>
        <taxon>Bacteria</taxon>
        <taxon>Bacillati</taxon>
        <taxon>Bacillota</taxon>
        <taxon>Negativicutes</taxon>
        <taxon>Selenomonadales</taxon>
        <taxon>Sporomusaceae</taxon>
        <taxon>Sporomusa</taxon>
    </lineage>
</organism>
<keyword evidence="5" id="KW-0057">Aromatic amino acid biosynthesis</keyword>
<evidence type="ECO:0000256" key="1">
    <source>
        <dbReference type="ARBA" id="ARBA00004741"/>
    </source>
</evidence>
<dbReference type="InterPro" id="IPR002912">
    <property type="entry name" value="ACT_dom"/>
</dbReference>
<dbReference type="NCBIfam" id="NF008865">
    <property type="entry name" value="PRK11898.1"/>
    <property type="match status" value="1"/>
</dbReference>
<dbReference type="PANTHER" id="PTHR21022:SF19">
    <property type="entry name" value="PREPHENATE DEHYDRATASE-RELATED"/>
    <property type="match status" value="1"/>
</dbReference>
<gene>
    <name evidence="11" type="ORF">SpAn4DRAFT_0753</name>
</gene>
<feature type="domain" description="Prephenate dehydratase" evidence="9">
    <location>
        <begin position="4"/>
        <end position="181"/>
    </location>
</feature>
<dbReference type="RefSeq" id="WP_021170295.1">
    <property type="nucleotide sequence ID" value="NZ_CTRP01000014.1"/>
</dbReference>
<dbReference type="GO" id="GO:0005737">
    <property type="term" value="C:cytoplasm"/>
    <property type="evidence" value="ECO:0007669"/>
    <property type="project" value="TreeGrafter"/>
</dbReference>
<reference evidence="12" key="1">
    <citation type="submission" date="2015-03" db="EMBL/GenBank/DDBJ databases">
        <authorList>
            <person name="Nijsse Bart"/>
        </authorList>
    </citation>
    <scope>NUCLEOTIDE SEQUENCE [LARGE SCALE GENOMIC DNA]</scope>
</reference>
<protein>
    <recommendedName>
        <fullName evidence="3">Prephenate dehydratase</fullName>
        <ecNumber evidence="2">4.2.1.51</ecNumber>
    </recommendedName>
</protein>
<dbReference type="Pfam" id="PF00800">
    <property type="entry name" value="PDT"/>
    <property type="match status" value="1"/>
</dbReference>
<dbReference type="UniPathway" id="UPA00121">
    <property type="reaction ID" value="UER00345"/>
</dbReference>
<keyword evidence="4" id="KW-0028">Amino-acid biosynthesis</keyword>
<evidence type="ECO:0000256" key="7">
    <source>
        <dbReference type="ARBA" id="ARBA00023239"/>
    </source>
</evidence>
<feature type="domain" description="ACT" evidence="10">
    <location>
        <begin position="195"/>
        <end position="272"/>
    </location>
</feature>
<evidence type="ECO:0000259" key="10">
    <source>
        <dbReference type="PROSITE" id="PS51671"/>
    </source>
</evidence>
<evidence type="ECO:0000256" key="6">
    <source>
        <dbReference type="ARBA" id="ARBA00023222"/>
    </source>
</evidence>
<dbReference type="GO" id="GO:0004664">
    <property type="term" value="F:prephenate dehydratase activity"/>
    <property type="evidence" value="ECO:0007669"/>
    <property type="project" value="UniProtKB-EC"/>
</dbReference>
<evidence type="ECO:0000313" key="12">
    <source>
        <dbReference type="Proteomes" id="UP000049855"/>
    </source>
</evidence>
<comment type="pathway">
    <text evidence="1">Amino-acid biosynthesis; L-phenylalanine biosynthesis; phenylpyruvate from prephenate: step 1/1.</text>
</comment>
<proteinExistence type="predicted"/>
<evidence type="ECO:0000256" key="4">
    <source>
        <dbReference type="ARBA" id="ARBA00022605"/>
    </source>
</evidence>
<dbReference type="EC" id="4.2.1.51" evidence="2"/>
<keyword evidence="6" id="KW-0584">Phenylalanine biosynthesis</keyword>
<dbReference type="Gene3D" id="3.30.70.260">
    <property type="match status" value="1"/>
</dbReference>
<dbReference type="SUPFAM" id="SSF53850">
    <property type="entry name" value="Periplasmic binding protein-like II"/>
    <property type="match status" value="1"/>
</dbReference>
<evidence type="ECO:0000256" key="3">
    <source>
        <dbReference type="ARBA" id="ARBA00021872"/>
    </source>
</evidence>
<dbReference type="PROSITE" id="PS51671">
    <property type="entry name" value="ACT"/>
    <property type="match status" value="1"/>
</dbReference>
<dbReference type="AlphaFoldDB" id="A0A0U1L3M1"/>
<comment type="catalytic activity">
    <reaction evidence="8">
        <text>prephenate + H(+) = 3-phenylpyruvate + CO2 + H2O</text>
        <dbReference type="Rhea" id="RHEA:21648"/>
        <dbReference type="ChEBI" id="CHEBI:15377"/>
        <dbReference type="ChEBI" id="CHEBI:15378"/>
        <dbReference type="ChEBI" id="CHEBI:16526"/>
        <dbReference type="ChEBI" id="CHEBI:18005"/>
        <dbReference type="ChEBI" id="CHEBI:29934"/>
        <dbReference type="EC" id="4.2.1.51"/>
    </reaction>
</comment>
<keyword evidence="12" id="KW-1185">Reference proteome</keyword>
<dbReference type="EMBL" id="CTRP01000014">
    <property type="protein sequence ID" value="CQR74291.1"/>
    <property type="molecule type" value="Genomic_DNA"/>
</dbReference>